<evidence type="ECO:0000256" key="1">
    <source>
        <dbReference type="SAM" id="Phobius"/>
    </source>
</evidence>
<keyword evidence="1" id="KW-1133">Transmembrane helix</keyword>
<dbReference type="OrthoDB" id="266972at2759"/>
<feature type="transmembrane region" description="Helical" evidence="1">
    <location>
        <begin position="57"/>
        <end position="82"/>
    </location>
</feature>
<keyword evidence="1" id="KW-0472">Membrane</keyword>
<keyword evidence="3" id="KW-1185">Reference proteome</keyword>
<organism evidence="2 3">
    <name type="scientific">Leishmania tarentolae</name>
    <name type="common">Sauroleishmania tarentolae</name>
    <dbReference type="NCBI Taxonomy" id="5689"/>
    <lineage>
        <taxon>Eukaryota</taxon>
        <taxon>Discoba</taxon>
        <taxon>Euglenozoa</taxon>
        <taxon>Kinetoplastea</taxon>
        <taxon>Metakinetoplastina</taxon>
        <taxon>Trypanosomatida</taxon>
        <taxon>Trypanosomatidae</taxon>
        <taxon>Leishmaniinae</taxon>
        <taxon>Leishmania</taxon>
        <taxon>lizard Leishmania</taxon>
    </lineage>
</organism>
<reference evidence="2" key="1">
    <citation type="submission" date="2019-11" db="EMBL/GenBank/DDBJ databases">
        <title>Leishmania tarentolae CDS.</title>
        <authorList>
            <person name="Goto Y."/>
            <person name="Yamagishi J."/>
        </authorList>
    </citation>
    <scope>NUCLEOTIDE SEQUENCE [LARGE SCALE GENOMIC DNA]</scope>
    <source>
        <strain evidence="2">Parrot Tar II</strain>
    </source>
</reference>
<accession>A0A640KHK8</accession>
<keyword evidence="1" id="KW-0812">Transmembrane</keyword>
<name>A0A640KHK8_LEITA</name>
<comment type="caution">
    <text evidence="2">The sequence shown here is derived from an EMBL/GenBank/DDBJ whole genome shotgun (WGS) entry which is preliminary data.</text>
</comment>
<dbReference type="EMBL" id="BLBS01000017">
    <property type="protein sequence ID" value="GET86979.1"/>
    <property type="molecule type" value="Genomic_DNA"/>
</dbReference>
<protein>
    <submittedName>
        <fullName evidence="2">Unspecified product</fullName>
    </submittedName>
</protein>
<evidence type="ECO:0000313" key="3">
    <source>
        <dbReference type="Proteomes" id="UP000419144"/>
    </source>
</evidence>
<dbReference type="Proteomes" id="UP000419144">
    <property type="component" value="Unassembled WGS sequence"/>
</dbReference>
<proteinExistence type="predicted"/>
<dbReference type="AlphaFoldDB" id="A0A640KHK8"/>
<dbReference type="VEuPathDB" id="TriTrypDB:LtaPh_1311500"/>
<sequence length="104" mass="12286">MTKPKNPVVTLPNCDADLGREEYVVNNFGTLCMEPAAEQNQMLYTMPTVKSWSRDFWYVWLMIVIIFFFCAIGCALQSFRWYRRIKHRHERRVARSAGTTRVYG</sequence>
<evidence type="ECO:0000313" key="2">
    <source>
        <dbReference type="EMBL" id="GET86979.1"/>
    </source>
</evidence>
<gene>
    <name evidence="2" type="ORF">LtaPh_1311500</name>
</gene>